<dbReference type="PANTHER" id="PTHR43630:SF2">
    <property type="entry name" value="GLYCOSYLTRANSFERASE"/>
    <property type="match status" value="1"/>
</dbReference>
<evidence type="ECO:0000256" key="4">
    <source>
        <dbReference type="PROSITE-ProRule" id="PRU00339"/>
    </source>
</evidence>
<organism evidence="6 7">
    <name type="scientific">Acinetobacter cumulans</name>
    <dbReference type="NCBI Taxonomy" id="2136182"/>
    <lineage>
        <taxon>Bacteria</taxon>
        <taxon>Pseudomonadati</taxon>
        <taxon>Pseudomonadota</taxon>
        <taxon>Gammaproteobacteria</taxon>
        <taxon>Moraxellales</taxon>
        <taxon>Moraxellaceae</taxon>
        <taxon>Acinetobacter</taxon>
    </lineage>
</organism>
<reference evidence="6 7" key="1">
    <citation type="submission" date="2018-09" db="EMBL/GenBank/DDBJ databases">
        <title>The draft genome of Acinetobacter spp. strains.</title>
        <authorList>
            <person name="Qin J."/>
            <person name="Feng Y."/>
            <person name="Zong Z."/>
        </authorList>
    </citation>
    <scope>NUCLEOTIDE SEQUENCE [LARGE SCALE GENOMIC DNA]</scope>
    <source>
        <strain evidence="6 7">WCHAc060002</strain>
    </source>
</reference>
<dbReference type="InterPro" id="IPR029044">
    <property type="entry name" value="Nucleotide-diphossugar_trans"/>
</dbReference>
<dbReference type="Proteomes" id="UP000281084">
    <property type="component" value="Unassembled WGS sequence"/>
</dbReference>
<comment type="similarity">
    <text evidence="3">Belongs to the glycosyltransferase 2 family. WaaE/KdtX subfamily.</text>
</comment>
<evidence type="ECO:0000256" key="3">
    <source>
        <dbReference type="ARBA" id="ARBA00038494"/>
    </source>
</evidence>
<feature type="domain" description="Glycosyltransferase 2-like" evidence="5">
    <location>
        <begin position="65"/>
        <end position="164"/>
    </location>
</feature>
<evidence type="ECO:0000256" key="2">
    <source>
        <dbReference type="ARBA" id="ARBA00022803"/>
    </source>
</evidence>
<evidence type="ECO:0000256" key="1">
    <source>
        <dbReference type="ARBA" id="ARBA00022737"/>
    </source>
</evidence>
<dbReference type="Gene3D" id="1.25.40.10">
    <property type="entry name" value="Tetratricopeptide repeat domain"/>
    <property type="match status" value="1"/>
</dbReference>
<evidence type="ECO:0000259" key="5">
    <source>
        <dbReference type="Pfam" id="PF00535"/>
    </source>
</evidence>
<dbReference type="PROSITE" id="PS50005">
    <property type="entry name" value="TPR"/>
    <property type="match status" value="1"/>
</dbReference>
<dbReference type="GO" id="GO:0016740">
    <property type="term" value="F:transferase activity"/>
    <property type="evidence" value="ECO:0007669"/>
    <property type="project" value="UniProtKB-KW"/>
</dbReference>
<dbReference type="InterPro" id="IPR013105">
    <property type="entry name" value="TPR_2"/>
</dbReference>
<proteinExistence type="inferred from homology"/>
<dbReference type="InterPro" id="IPR011990">
    <property type="entry name" value="TPR-like_helical_dom_sf"/>
</dbReference>
<dbReference type="PANTHER" id="PTHR43630">
    <property type="entry name" value="POLY-BETA-1,6-N-ACETYL-D-GLUCOSAMINE SYNTHASE"/>
    <property type="match status" value="1"/>
</dbReference>
<gene>
    <name evidence="6" type="ORF">D7V64_09160</name>
</gene>
<evidence type="ECO:0000313" key="6">
    <source>
        <dbReference type="EMBL" id="RKG52735.1"/>
    </source>
</evidence>
<comment type="caution">
    <text evidence="6">The sequence shown here is derived from an EMBL/GenBank/DDBJ whole genome shotgun (WGS) entry which is preliminary data.</text>
</comment>
<evidence type="ECO:0000313" key="7">
    <source>
        <dbReference type="Proteomes" id="UP000281084"/>
    </source>
</evidence>
<keyword evidence="1" id="KW-0677">Repeat</keyword>
<dbReference type="Pfam" id="PF07719">
    <property type="entry name" value="TPR_2"/>
    <property type="match status" value="1"/>
</dbReference>
<name>A0A3A8G107_9GAMM</name>
<dbReference type="RefSeq" id="WP_120367515.1">
    <property type="nucleotide sequence ID" value="NZ_RAXZ01000009.1"/>
</dbReference>
<dbReference type="Gene3D" id="3.90.550.10">
    <property type="entry name" value="Spore Coat Polysaccharide Biosynthesis Protein SpsA, Chain A"/>
    <property type="match status" value="1"/>
</dbReference>
<accession>A0A3A8G107</accession>
<dbReference type="SUPFAM" id="SSF53448">
    <property type="entry name" value="Nucleotide-diphospho-sugar transferases"/>
    <property type="match status" value="1"/>
</dbReference>
<dbReference type="SUPFAM" id="SSF81901">
    <property type="entry name" value="HCP-like"/>
    <property type="match status" value="1"/>
</dbReference>
<protein>
    <submittedName>
        <fullName evidence="6">Glycosyltransferase</fullName>
    </submittedName>
</protein>
<feature type="repeat" description="TPR" evidence="4">
    <location>
        <begin position="301"/>
        <end position="334"/>
    </location>
</feature>
<sequence>MSVIEFLKSFYQIYLVTLNQVVKSLLKFIQEDSEYNVNKIKENLTRLGYPEFLDNLNVPTLCLNMIVKNEKHVVEETLKNICKHVDLDYWVISDTGSTDNTIQIIEDFFEKQGIPGEICEHQWQDFAYNRNKALEACAGKADFVLFFDADDLIEGDFVLPLLEHDIYYLNFKEEDGSQKFTRCGIVKNNQKCRWEGVLHEVVKPLEKVTDAYIDGEYSILSIHKGARNLDPKKGLNDALILEKAFEQEQDVKLLSRYAFYCAQSYRDIMHEDKKYVAKAIEWYEKRLGFINPNLQYDDELYVSYEYLGLVYWHKKDKDKAVECWEKGAELDPNRAECLYRLSHYFHNKGDLDLAYEYAKNSINIPLPGGVRIFINSSIYTFWSLYEFCIISYKLKKVDESYSAFKKMLPYIPSQYISTLNSIIEKYRPLIENETNENIQEIKLSLEKMGRPNYFTGFRFKGF</sequence>
<keyword evidence="6" id="KW-0808">Transferase</keyword>
<dbReference type="EMBL" id="RAXZ01000009">
    <property type="protein sequence ID" value="RKG52735.1"/>
    <property type="molecule type" value="Genomic_DNA"/>
</dbReference>
<keyword evidence="2 4" id="KW-0802">TPR repeat</keyword>
<dbReference type="AlphaFoldDB" id="A0A3A8G107"/>
<dbReference type="InterPro" id="IPR001173">
    <property type="entry name" value="Glyco_trans_2-like"/>
</dbReference>
<dbReference type="SMART" id="SM00028">
    <property type="entry name" value="TPR"/>
    <property type="match status" value="2"/>
</dbReference>
<dbReference type="Pfam" id="PF00535">
    <property type="entry name" value="Glycos_transf_2"/>
    <property type="match status" value="1"/>
</dbReference>
<dbReference type="InterPro" id="IPR019734">
    <property type="entry name" value="TPR_rpt"/>
</dbReference>